<dbReference type="SUPFAM" id="SSF53448">
    <property type="entry name" value="Nucleotide-diphospho-sugar transferases"/>
    <property type="match status" value="1"/>
</dbReference>
<accession>A0ABQ1U4X6</accession>
<keyword evidence="3" id="KW-1185">Reference proteome</keyword>
<dbReference type="EMBL" id="BMCS01000001">
    <property type="protein sequence ID" value="GGF10607.1"/>
    <property type="molecule type" value="Genomic_DNA"/>
</dbReference>
<gene>
    <name evidence="2" type="ORF">GCM10007298_03230</name>
</gene>
<dbReference type="Proteomes" id="UP000632454">
    <property type="component" value="Unassembled WGS sequence"/>
</dbReference>
<feature type="domain" description="Glycosyltransferase 2-like" evidence="1">
    <location>
        <begin position="11"/>
        <end position="146"/>
    </location>
</feature>
<dbReference type="InterPro" id="IPR029044">
    <property type="entry name" value="Nucleotide-diphossugar_trans"/>
</dbReference>
<reference evidence="3" key="1">
    <citation type="journal article" date="2019" name="Int. J. Syst. Evol. Microbiol.">
        <title>The Global Catalogue of Microorganisms (GCM) 10K type strain sequencing project: providing services to taxonomists for standard genome sequencing and annotation.</title>
        <authorList>
            <consortium name="The Broad Institute Genomics Platform"/>
            <consortium name="The Broad Institute Genome Sequencing Center for Infectious Disease"/>
            <person name="Wu L."/>
            <person name="Ma J."/>
        </authorList>
    </citation>
    <scope>NUCLEOTIDE SEQUENCE [LARGE SCALE GENOMIC DNA]</scope>
    <source>
        <strain evidence="3">CCM 7855</strain>
    </source>
</reference>
<dbReference type="GO" id="GO:0016740">
    <property type="term" value="F:transferase activity"/>
    <property type="evidence" value="ECO:0007669"/>
    <property type="project" value="UniProtKB-KW"/>
</dbReference>
<dbReference type="PANTHER" id="PTHR43685:SF14">
    <property type="entry name" value="GLYCOSYLTRANSFERASE 2-LIKE DOMAIN-CONTAINING PROTEIN"/>
    <property type="match status" value="1"/>
</dbReference>
<dbReference type="InterPro" id="IPR050834">
    <property type="entry name" value="Glycosyltransf_2"/>
</dbReference>
<dbReference type="InterPro" id="IPR001173">
    <property type="entry name" value="Glyco_trans_2-like"/>
</dbReference>
<dbReference type="RefSeq" id="WP_188486299.1">
    <property type="nucleotide sequence ID" value="NZ_BMCS01000001.1"/>
</dbReference>
<keyword evidence="2" id="KW-0808">Transferase</keyword>
<evidence type="ECO:0000313" key="2">
    <source>
        <dbReference type="EMBL" id="GGF10607.1"/>
    </source>
</evidence>
<evidence type="ECO:0000313" key="3">
    <source>
        <dbReference type="Proteomes" id="UP000632454"/>
    </source>
</evidence>
<sequence length="265" mass="29435">MSEQFNPLIAVIIPVYNEEKFITDTLDGLRRQRFDLYAHRELLGGFRTIVVNNNSTDRTAEIVNAYVAEHPDFRLELIDETEKGSGCAADTGARHAISTGAKIIARTDADSIPTPTWLGELVSGLLSGKRLVGGRVRARHDEGLTSVVFNGIGLLWHVGHALEWYKTRNNPPAEQRSFAVVGNNMAIDAEMYEQSGGFPRTSMEDVDDDSILQRRVREEVGSAGIGLQKKAVVHTSLRRLHAYGVRDFIAWYGDGDRSDKVVDVR</sequence>
<dbReference type="PANTHER" id="PTHR43685">
    <property type="entry name" value="GLYCOSYLTRANSFERASE"/>
    <property type="match status" value="1"/>
</dbReference>
<dbReference type="Pfam" id="PF00535">
    <property type="entry name" value="Glycos_transf_2"/>
    <property type="match status" value="1"/>
</dbReference>
<name>A0ABQ1U4X6_9NOCA</name>
<proteinExistence type="predicted"/>
<organism evidence="2 3">
    <name type="scientific">Williamsia phyllosphaerae</name>
    <dbReference type="NCBI Taxonomy" id="885042"/>
    <lineage>
        <taxon>Bacteria</taxon>
        <taxon>Bacillati</taxon>
        <taxon>Actinomycetota</taxon>
        <taxon>Actinomycetes</taxon>
        <taxon>Mycobacteriales</taxon>
        <taxon>Nocardiaceae</taxon>
        <taxon>Williamsia</taxon>
    </lineage>
</organism>
<comment type="caution">
    <text evidence="2">The sequence shown here is derived from an EMBL/GenBank/DDBJ whole genome shotgun (WGS) entry which is preliminary data.</text>
</comment>
<dbReference type="Gene3D" id="3.90.550.10">
    <property type="entry name" value="Spore Coat Polysaccharide Biosynthesis Protein SpsA, Chain A"/>
    <property type="match status" value="1"/>
</dbReference>
<protein>
    <submittedName>
        <fullName evidence="2">Glycosyl transferase</fullName>
    </submittedName>
</protein>
<evidence type="ECO:0000259" key="1">
    <source>
        <dbReference type="Pfam" id="PF00535"/>
    </source>
</evidence>